<name>A0AAV5RME8_STABA</name>
<evidence type="ECO:0000256" key="5">
    <source>
        <dbReference type="ARBA" id="ARBA00022673"/>
    </source>
</evidence>
<feature type="domain" description="Ion transport" evidence="18">
    <location>
        <begin position="756"/>
        <end position="985"/>
    </location>
</feature>
<evidence type="ECO:0000256" key="4">
    <source>
        <dbReference type="ARBA" id="ARBA00022568"/>
    </source>
</evidence>
<dbReference type="InterPro" id="IPR005821">
    <property type="entry name" value="Ion_trans_dom"/>
</dbReference>
<feature type="transmembrane region" description="Helical" evidence="17">
    <location>
        <begin position="1701"/>
        <end position="1721"/>
    </location>
</feature>
<keyword evidence="2" id="KW-0813">Transport</keyword>
<feature type="transmembrane region" description="Helical" evidence="17">
    <location>
        <begin position="1667"/>
        <end position="1689"/>
    </location>
</feature>
<keyword evidence="5" id="KW-0107">Calcium channel</keyword>
<feature type="domain" description="Ion transport" evidence="18">
    <location>
        <begin position="1656"/>
        <end position="1877"/>
    </location>
</feature>
<feature type="region of interest" description="Disordered" evidence="16">
    <location>
        <begin position="112"/>
        <end position="226"/>
    </location>
</feature>
<dbReference type="GO" id="GO:0098703">
    <property type="term" value="P:calcium ion import across plasma membrane"/>
    <property type="evidence" value="ECO:0007669"/>
    <property type="project" value="TreeGrafter"/>
</dbReference>
<evidence type="ECO:0000313" key="20">
    <source>
        <dbReference type="Proteomes" id="UP001362899"/>
    </source>
</evidence>
<feature type="transmembrane region" description="Helical" evidence="17">
    <location>
        <begin position="520"/>
        <end position="542"/>
    </location>
</feature>
<evidence type="ECO:0000256" key="10">
    <source>
        <dbReference type="ARBA" id="ARBA00023065"/>
    </source>
</evidence>
<comment type="similarity">
    <text evidence="14">Belongs to the calcium channel alpha-1 subunit (TC 1.A.1.11) family.</text>
</comment>
<sequence length="2068" mass="238514">MQNSDSKRKSRLSEDIELENIDIHGNQYLRPSENPNGFINPVHSSGSSPALATSSNPRKPKPPVLRLDTSNVTIGSNPRIEIDEAPKSAMLDLARTGNKGLNGWLPKEALESEVNSHKTSGSHHRNDQLRSPASMDSSQFSPQRSGLSAVSSNSNNLFYRPETRASKRHSYHSRSSDISSNSLSIPISQEPPSPVVSTHSDLVPTEHLTPPNRIESDIERPDSRNSQLKFEKSFIGGNEDFDQSPISHNIAVPMVDPLNTLLVRSSIYDDSNDESDNSRRNSDVNPEINSNYIHSAKDESLDSQDEYDFLESQKSHPVGRTLFYFDKTNRFRKFLFNQMISKHVLVIEITVTFFEVAMLIYDMDSPFESDENGTPMVYDRVCENSMIGLFSVLTLLAFCRCIAFGVFSNRTLSFAEFWTAVRRRLVRVATFFTNFNIHKSKDPQKEHNCSPGFYRVFLRTSWGRVEALSITFFWTSLIALHTKGSSRSLALIVSGLAHLRLLRVLDFIPFTRVVLSAFKFAIPLLANVLIFIGFFLVVWSIVGLETFNGSMNRRCVYGDTVTNQFCGSYLEPGTLKKLPYQYLDVINGTLHNQTTAKGYTCPVNSHCVEFRTIPGFDAFEQFSIVSFDNIFNSLEIVFIIMSNNSFTTIMYEIIDSEYLVSSLFFVTGVFVLAIWLMNLLVAVMVSCYSRVKDTMQSAMVISAPLVISLGNYGSRWKMQWDAEDQRLYHSKLNSDEEEIKIKDYVMKYTKKGKVYSFFYPFFAVFTIIDLTVQACQTPPEDNLLNWEIFLASLFDIDIVWRFFVFLPYWRTYVFSIGNAVDFLLALANTVVLCFYHDTTVYAWLTIFQLLRVYRVIGTFKYVRDFWTQVYGNFLVLANLTVFFFLTTLLCTLMSCKMLRGQFPYESDGNLNTYSFYDLASAYFAMYIVASTENWTDVLFWTLENVISPGRNVVVLACIGSLFCMWLFFANFLIFNLFIGVMSENLFGSIVNKREEQVKELAREVLKKNGASGNIESDYGGEADNDNDVKRHSWIVEQFRRLLGRKFTARDPIEASRITRNMRTAIERQFVIDFLESQENTNDSSNESSPDSSDSESNEEDSSNDRSHDSDEQIPPYSLTDNSLRDENEQKENGNSSKQVRLKDPKSSFSAVRVNQIGNSSNNNETVTQKKIKQRKSNMFLNDITNRRGDAIELHDYWRNPVFKKVLIASRWFQGLFYHYPKDFRNYLHKHIETRREEAKANSNEAYVDEMFDYNQQLMIVLQEYCKKNKNFDKPLYMFKGTNKLRRFFQRIFPSSYGLRVSGIYPKPWVGYYVRLFFTALTIILVCETCINTPLYTLMERAANPHLRWTWLHIIDVTFGIAFTIECLGKIIADGFYFTPNAYLCSLWNLLDLIVLVSIWITFVNDMYDGPLSRYVRAWMALRALRLVSLHRSSEKLFNSVFVYGFKNIFAAGIIAMSIVVPYSIWGKNIFHGRLLQCNDSNVNSLDDCVGEYDQVIYDYFTIRAPRVVQEQSYFNYNNFWSSLLIQYGVLSLEGWVDVLDAVTSITGINQQPQTYASKGNAVYPIVYDYIRALLIISMFVAVIIRNYAVTMGTAFLTEQQLAWRDLKRTFRMVSPSPLPPQYKTNSFRYHLLRAVPTWIATVELWALCFATLDLLAFFYPASVKVNFIYNLIQVGCNLVLVCLSILRLIIMQPRLFFHNWWNIYGIIVCVVLLAISINATGRPEQNALGVRNATRAMYICLLMLWIPRVEILYRFYSIGTMALSEISKLLYAWFVLFITYAIALNQSFGLTKLGTQSTWSRNFRTIPKALIVLFTMSSGEGWNQLLIDYTMEMPYCIEDSTYSECGISGLAYFLFISWNLVSMYVFANLFISLICEACWFIYRSAPVNVSERDIQLFQENWQNFDPKGRGFIKTEDIYAFLGRSRGYFSMSIYSHDSKYNVRAILNASQAQELPSDDPYKVNYKKIEEHLSDMPIDVYRERILMYALFTTHAQRLSQVIPSGRGIPFYRLMKLFPLYKDMDPAENLTIKEFISLNVDLHEVKVQLAVEFISERWLKNRERILKQQRDY</sequence>
<evidence type="ECO:0000256" key="9">
    <source>
        <dbReference type="ARBA" id="ARBA00022989"/>
    </source>
</evidence>
<feature type="region of interest" description="Disordered" evidence="16">
    <location>
        <begin position="1076"/>
        <end position="1147"/>
    </location>
</feature>
<feature type="transmembrane region" description="Helical" evidence="17">
    <location>
        <begin position="1569"/>
        <end position="1588"/>
    </location>
</feature>
<dbReference type="GO" id="GO:0005891">
    <property type="term" value="C:voltage-gated calcium channel complex"/>
    <property type="evidence" value="ECO:0007669"/>
    <property type="project" value="TreeGrafter"/>
</dbReference>
<comment type="subcellular location">
    <subcellularLocation>
        <location evidence="1">Cell membrane</location>
        <topology evidence="1">Multi-pass membrane protein</topology>
    </subcellularLocation>
</comment>
<feature type="transmembrane region" description="Helical" evidence="17">
    <location>
        <begin position="840"/>
        <end position="857"/>
    </location>
</feature>
<feature type="transmembrane region" description="Helical" evidence="17">
    <location>
        <begin position="869"/>
        <end position="892"/>
    </location>
</feature>
<feature type="transmembrane region" description="Helical" evidence="17">
    <location>
        <begin position="1311"/>
        <end position="1336"/>
    </location>
</feature>
<evidence type="ECO:0000256" key="16">
    <source>
        <dbReference type="SAM" id="MobiDB-lite"/>
    </source>
</evidence>
<keyword evidence="9 17" id="KW-1133">Transmembrane helix</keyword>
<reference evidence="19 20" key="1">
    <citation type="journal article" date="2023" name="Elife">
        <title>Identification of key yeast species and microbe-microbe interactions impacting larval growth of Drosophila in the wild.</title>
        <authorList>
            <person name="Mure A."/>
            <person name="Sugiura Y."/>
            <person name="Maeda R."/>
            <person name="Honda K."/>
            <person name="Sakurai N."/>
            <person name="Takahashi Y."/>
            <person name="Watada M."/>
            <person name="Katoh T."/>
            <person name="Gotoh A."/>
            <person name="Gotoh Y."/>
            <person name="Taniguchi I."/>
            <person name="Nakamura K."/>
            <person name="Hayashi T."/>
            <person name="Katayama T."/>
            <person name="Uemura T."/>
            <person name="Hattori Y."/>
        </authorList>
    </citation>
    <scope>NUCLEOTIDE SEQUENCE [LARGE SCALE GENOMIC DNA]</scope>
    <source>
        <strain evidence="19 20">SB-73</strain>
    </source>
</reference>
<evidence type="ECO:0000256" key="17">
    <source>
        <dbReference type="SAM" id="Phobius"/>
    </source>
</evidence>
<evidence type="ECO:0000256" key="3">
    <source>
        <dbReference type="ARBA" id="ARBA00022475"/>
    </source>
</evidence>
<evidence type="ECO:0000256" key="2">
    <source>
        <dbReference type="ARBA" id="ARBA00022448"/>
    </source>
</evidence>
<evidence type="ECO:0000259" key="18">
    <source>
        <dbReference type="Pfam" id="PF00520"/>
    </source>
</evidence>
<comment type="caution">
    <text evidence="19">The sequence shown here is derived from an EMBL/GenBank/DDBJ whole genome shotgun (WGS) entry which is preliminary data.</text>
</comment>
<feature type="transmembrane region" description="Helical" evidence="17">
    <location>
        <begin position="1380"/>
        <end position="1402"/>
    </location>
</feature>
<dbReference type="Gene3D" id="1.10.287.70">
    <property type="match status" value="4"/>
</dbReference>
<dbReference type="Gene3D" id="1.20.120.350">
    <property type="entry name" value="Voltage-gated potassium channels. Chain C"/>
    <property type="match status" value="1"/>
</dbReference>
<feature type="domain" description="Ion transport" evidence="18">
    <location>
        <begin position="406"/>
        <end position="693"/>
    </location>
</feature>
<feature type="transmembrane region" description="Helical" evidence="17">
    <location>
        <begin position="1736"/>
        <end position="1756"/>
    </location>
</feature>
<keyword evidence="20" id="KW-1185">Reference proteome</keyword>
<feature type="transmembrane region" description="Helical" evidence="17">
    <location>
        <begin position="1348"/>
        <end position="1368"/>
    </location>
</feature>
<keyword evidence="3" id="KW-1003">Cell membrane</keyword>
<evidence type="ECO:0000256" key="7">
    <source>
        <dbReference type="ARBA" id="ARBA00022837"/>
    </source>
</evidence>
<keyword evidence="7" id="KW-0106">Calcium</keyword>
<feature type="compositionally biased region" description="Acidic residues" evidence="16">
    <location>
        <begin position="1092"/>
        <end position="1101"/>
    </location>
</feature>
<feature type="transmembrane region" description="Helical" evidence="17">
    <location>
        <begin position="386"/>
        <end position="407"/>
    </location>
</feature>
<accession>A0AAV5RME8</accession>
<dbReference type="EMBL" id="BTGC01000008">
    <property type="protein sequence ID" value="GMM52638.1"/>
    <property type="molecule type" value="Genomic_DNA"/>
</dbReference>
<keyword evidence="10" id="KW-0406">Ion transport</keyword>
<keyword evidence="8" id="KW-0851">Voltage-gated channel</keyword>
<feature type="transmembrane region" description="Helical" evidence="17">
    <location>
        <begin position="913"/>
        <end position="931"/>
    </location>
</feature>
<feature type="transmembrane region" description="Helical" evidence="17">
    <location>
        <begin position="754"/>
        <end position="772"/>
    </location>
</feature>
<feature type="transmembrane region" description="Helical" evidence="17">
    <location>
        <begin position="1443"/>
        <end position="1465"/>
    </location>
</feature>
<dbReference type="InterPro" id="IPR027359">
    <property type="entry name" value="Volt_channel_dom_sf"/>
</dbReference>
<feature type="transmembrane region" description="Helical" evidence="17">
    <location>
        <begin position="1861"/>
        <end position="1882"/>
    </location>
</feature>
<dbReference type="GO" id="GO:0008331">
    <property type="term" value="F:high voltage-gated calcium channel activity"/>
    <property type="evidence" value="ECO:0007669"/>
    <property type="project" value="TreeGrafter"/>
</dbReference>
<dbReference type="PANTHER" id="PTHR45628">
    <property type="entry name" value="VOLTAGE-DEPENDENT CALCIUM CHANNEL TYPE A SUBUNIT ALPHA-1"/>
    <property type="match status" value="1"/>
</dbReference>
<dbReference type="Gene3D" id="1.10.238.10">
    <property type="entry name" value="EF-hand"/>
    <property type="match status" value="1"/>
</dbReference>
<feature type="transmembrane region" description="Helical" evidence="17">
    <location>
        <begin position="784"/>
        <end position="806"/>
    </location>
</feature>
<feature type="transmembrane region" description="Helical" evidence="17">
    <location>
        <begin position="812"/>
        <end position="835"/>
    </location>
</feature>
<evidence type="ECO:0000256" key="6">
    <source>
        <dbReference type="ARBA" id="ARBA00022692"/>
    </source>
</evidence>
<feature type="compositionally biased region" description="Basic and acidic residues" evidence="16">
    <location>
        <begin position="214"/>
        <end position="223"/>
    </location>
</feature>
<feature type="transmembrane region" description="Helical" evidence="17">
    <location>
        <begin position="658"/>
        <end position="685"/>
    </location>
</feature>
<dbReference type="SUPFAM" id="SSF81324">
    <property type="entry name" value="Voltage-gated potassium channels"/>
    <property type="match status" value="2"/>
</dbReference>
<evidence type="ECO:0000256" key="13">
    <source>
        <dbReference type="ARBA" id="ARBA00023303"/>
    </source>
</evidence>
<evidence type="ECO:0000256" key="12">
    <source>
        <dbReference type="ARBA" id="ARBA00023180"/>
    </source>
</evidence>
<feature type="compositionally biased region" description="Basic and acidic residues" evidence="16">
    <location>
        <begin position="1"/>
        <end position="14"/>
    </location>
</feature>
<dbReference type="FunFam" id="1.10.287.70:FF:000093">
    <property type="entry name" value="Calcium channel subunit Cch1"/>
    <property type="match status" value="1"/>
</dbReference>
<feature type="transmembrane region" description="Helical" evidence="17">
    <location>
        <begin position="340"/>
        <end position="361"/>
    </location>
</feature>
<evidence type="ECO:0000256" key="1">
    <source>
        <dbReference type="ARBA" id="ARBA00004651"/>
    </source>
</evidence>
<feature type="compositionally biased region" description="Low complexity" evidence="16">
    <location>
        <begin position="176"/>
        <end position="188"/>
    </location>
</feature>
<evidence type="ECO:0000256" key="11">
    <source>
        <dbReference type="ARBA" id="ARBA00023136"/>
    </source>
</evidence>
<feature type="compositionally biased region" description="Polar residues" evidence="16">
    <location>
        <begin position="129"/>
        <end position="157"/>
    </location>
</feature>
<feature type="region of interest" description="Disordered" evidence="16">
    <location>
        <begin position="269"/>
        <end position="296"/>
    </location>
</feature>
<feature type="compositionally biased region" description="Low complexity" evidence="16">
    <location>
        <begin position="44"/>
        <end position="55"/>
    </location>
</feature>
<keyword evidence="4" id="KW-0109">Calcium transport</keyword>
<proteinExistence type="inferred from homology"/>
<evidence type="ECO:0000256" key="14">
    <source>
        <dbReference type="ARBA" id="ARBA00061395"/>
    </source>
</evidence>
<keyword evidence="11 17" id="KW-0472">Membrane</keyword>
<feature type="compositionally biased region" description="Low complexity" evidence="16">
    <location>
        <begin position="1076"/>
        <end position="1091"/>
    </location>
</feature>
<feature type="compositionally biased region" description="Basic and acidic residues" evidence="16">
    <location>
        <begin position="1122"/>
        <end position="1131"/>
    </location>
</feature>
<keyword evidence="13" id="KW-0407">Ion channel</keyword>
<keyword evidence="6 17" id="KW-0812">Transmembrane</keyword>
<organism evidence="19 20">
    <name type="scientific">Starmerella bacillaris</name>
    <name type="common">Yeast</name>
    <name type="synonym">Candida zemplinina</name>
    <dbReference type="NCBI Taxonomy" id="1247836"/>
    <lineage>
        <taxon>Eukaryota</taxon>
        <taxon>Fungi</taxon>
        <taxon>Dikarya</taxon>
        <taxon>Ascomycota</taxon>
        <taxon>Saccharomycotina</taxon>
        <taxon>Dipodascomycetes</taxon>
        <taxon>Dipodascales</taxon>
        <taxon>Trichomonascaceae</taxon>
        <taxon>Starmerella</taxon>
    </lineage>
</organism>
<evidence type="ECO:0000256" key="8">
    <source>
        <dbReference type="ARBA" id="ARBA00022882"/>
    </source>
</evidence>
<dbReference type="PANTHER" id="PTHR45628:SF7">
    <property type="entry name" value="VOLTAGE-DEPENDENT CALCIUM CHANNEL TYPE A SUBUNIT ALPHA-1"/>
    <property type="match status" value="1"/>
</dbReference>
<keyword evidence="12" id="KW-0325">Glycoprotein</keyword>
<evidence type="ECO:0000313" key="19">
    <source>
        <dbReference type="EMBL" id="GMM52638.1"/>
    </source>
</evidence>
<dbReference type="InterPro" id="IPR050599">
    <property type="entry name" value="VDCC_alpha-1_subunit"/>
</dbReference>
<gene>
    <name evidence="19" type="ORF">DASB73_036010</name>
</gene>
<dbReference type="Proteomes" id="UP001362899">
    <property type="component" value="Unassembled WGS sequence"/>
</dbReference>
<feature type="transmembrane region" description="Helical" evidence="17">
    <location>
        <begin position="1768"/>
        <end position="1788"/>
    </location>
</feature>
<feature type="transmembrane region" description="Helical" evidence="17">
    <location>
        <begin position="951"/>
        <end position="978"/>
    </location>
</feature>
<evidence type="ECO:0000256" key="15">
    <source>
        <dbReference type="ARBA" id="ARBA00067459"/>
    </source>
</evidence>
<protein>
    <recommendedName>
        <fullName evidence="15">Calcium-channel protein CCH1</fullName>
    </recommendedName>
</protein>
<feature type="domain" description="Ion transport" evidence="18">
    <location>
        <begin position="1316"/>
        <end position="1588"/>
    </location>
</feature>
<feature type="region of interest" description="Disordered" evidence="16">
    <location>
        <begin position="1"/>
        <end position="72"/>
    </location>
</feature>
<dbReference type="Pfam" id="PF00520">
    <property type="entry name" value="Ion_trans"/>
    <property type="match status" value="4"/>
</dbReference>
<feature type="transmembrane region" description="Helical" evidence="17">
    <location>
        <begin position="1638"/>
        <end position="1661"/>
    </location>
</feature>